<sequence>MSVKIDYDSIPRSYRDYLDLMVREGEFLAIDDEVDLNLEIGAIIRRADETLSPSPIFNKVQDCPGFRCAELGFTKSGTLGRPWARIAPFVGTPLDATLMEIQEAYIHSMENNKVHPPIIVENKDAPCKQNKWVGD</sequence>
<evidence type="ECO:0000313" key="2">
    <source>
        <dbReference type="EMBL" id="GAG18633.1"/>
    </source>
</evidence>
<name>X0W1X0_9ZZZZ</name>
<evidence type="ECO:0000259" key="1">
    <source>
        <dbReference type="Pfam" id="PF20695"/>
    </source>
</evidence>
<accession>X0W1X0</accession>
<feature type="domain" description="3-octaprenyl-4-hydroxybenzoate carboxy-lyase-like N-terminal" evidence="1">
    <location>
        <begin position="19"/>
        <end position="103"/>
    </location>
</feature>
<organism evidence="2">
    <name type="scientific">marine sediment metagenome</name>
    <dbReference type="NCBI Taxonomy" id="412755"/>
    <lineage>
        <taxon>unclassified sequences</taxon>
        <taxon>metagenomes</taxon>
        <taxon>ecological metagenomes</taxon>
    </lineage>
</organism>
<proteinExistence type="predicted"/>
<reference evidence="2" key="1">
    <citation type="journal article" date="2014" name="Front. Microbiol.">
        <title>High frequency of phylogenetically diverse reductive dehalogenase-homologous genes in deep subseafloor sedimentary metagenomes.</title>
        <authorList>
            <person name="Kawai M."/>
            <person name="Futagami T."/>
            <person name="Toyoda A."/>
            <person name="Takaki Y."/>
            <person name="Nishi S."/>
            <person name="Hori S."/>
            <person name="Arai W."/>
            <person name="Tsubouchi T."/>
            <person name="Morono Y."/>
            <person name="Uchiyama I."/>
            <person name="Ito T."/>
            <person name="Fujiyama A."/>
            <person name="Inagaki F."/>
            <person name="Takami H."/>
        </authorList>
    </citation>
    <scope>NUCLEOTIDE SEQUENCE</scope>
    <source>
        <strain evidence="2">Expedition CK06-06</strain>
    </source>
</reference>
<dbReference type="Pfam" id="PF20695">
    <property type="entry name" value="UbiD_N"/>
    <property type="match status" value="1"/>
</dbReference>
<comment type="caution">
    <text evidence="2">The sequence shown here is derived from an EMBL/GenBank/DDBJ whole genome shotgun (WGS) entry which is preliminary data.</text>
</comment>
<dbReference type="InterPro" id="IPR049383">
    <property type="entry name" value="UbiD-like_N"/>
</dbReference>
<dbReference type="EMBL" id="BARS01036764">
    <property type="protein sequence ID" value="GAG18633.1"/>
    <property type="molecule type" value="Genomic_DNA"/>
</dbReference>
<protein>
    <recommendedName>
        <fullName evidence="1">3-octaprenyl-4-hydroxybenzoate carboxy-lyase-like N-terminal domain-containing protein</fullName>
    </recommendedName>
</protein>
<dbReference type="SUPFAM" id="SSF50475">
    <property type="entry name" value="FMN-binding split barrel"/>
    <property type="match status" value="1"/>
</dbReference>
<dbReference type="AlphaFoldDB" id="X0W1X0"/>
<gene>
    <name evidence="2" type="ORF">S01H1_56458</name>
</gene>
<feature type="non-terminal residue" evidence="2">
    <location>
        <position position="135"/>
    </location>
</feature>